<feature type="non-terminal residue" evidence="1">
    <location>
        <position position="1"/>
    </location>
</feature>
<comment type="caution">
    <text evidence="1">The sequence shown here is derived from an EMBL/GenBank/DDBJ whole genome shotgun (WGS) entry which is preliminary data.</text>
</comment>
<sequence>ELGVGTKCFDIYEFDSSKHEEAIEYLYSRVAAFYAVPGFTYELRRWLDEPEAMDFMAKYLSG</sequence>
<proteinExistence type="predicted"/>
<dbReference type="EMBL" id="LAZR01016348">
    <property type="protein sequence ID" value="KKM04897.1"/>
    <property type="molecule type" value="Genomic_DNA"/>
</dbReference>
<dbReference type="AlphaFoldDB" id="A0A0F9HNS4"/>
<accession>A0A0F9HNS4</accession>
<evidence type="ECO:0000313" key="1">
    <source>
        <dbReference type="EMBL" id="KKM04897.1"/>
    </source>
</evidence>
<name>A0A0F9HNS4_9ZZZZ</name>
<reference evidence="1" key="1">
    <citation type="journal article" date="2015" name="Nature">
        <title>Complex archaea that bridge the gap between prokaryotes and eukaryotes.</title>
        <authorList>
            <person name="Spang A."/>
            <person name="Saw J.H."/>
            <person name="Jorgensen S.L."/>
            <person name="Zaremba-Niedzwiedzka K."/>
            <person name="Martijn J."/>
            <person name="Lind A.E."/>
            <person name="van Eijk R."/>
            <person name="Schleper C."/>
            <person name="Guy L."/>
            <person name="Ettema T.J."/>
        </authorList>
    </citation>
    <scope>NUCLEOTIDE SEQUENCE</scope>
</reference>
<organism evidence="1">
    <name type="scientific">marine sediment metagenome</name>
    <dbReference type="NCBI Taxonomy" id="412755"/>
    <lineage>
        <taxon>unclassified sequences</taxon>
        <taxon>metagenomes</taxon>
        <taxon>ecological metagenomes</taxon>
    </lineage>
</organism>
<protein>
    <submittedName>
        <fullName evidence="1">Uncharacterized protein</fullName>
    </submittedName>
</protein>
<gene>
    <name evidence="1" type="ORF">LCGC14_1759580</name>
</gene>